<dbReference type="GO" id="GO:0051015">
    <property type="term" value="F:actin filament binding"/>
    <property type="evidence" value="ECO:0007669"/>
    <property type="project" value="TreeGrafter"/>
</dbReference>
<dbReference type="GO" id="GO:0016020">
    <property type="term" value="C:membrane"/>
    <property type="evidence" value="ECO:0007669"/>
    <property type="project" value="TreeGrafter"/>
</dbReference>
<organism evidence="8 9">
    <name type="scientific">Drosophila mojavensis</name>
    <name type="common">Fruit fly</name>
    <dbReference type="NCBI Taxonomy" id="7230"/>
    <lineage>
        <taxon>Eukaryota</taxon>
        <taxon>Metazoa</taxon>
        <taxon>Ecdysozoa</taxon>
        <taxon>Arthropoda</taxon>
        <taxon>Hexapoda</taxon>
        <taxon>Insecta</taxon>
        <taxon>Pterygota</taxon>
        <taxon>Neoptera</taxon>
        <taxon>Endopterygota</taxon>
        <taxon>Diptera</taxon>
        <taxon>Brachycera</taxon>
        <taxon>Muscomorpha</taxon>
        <taxon>Ephydroidea</taxon>
        <taxon>Drosophilidae</taxon>
        <taxon>Drosophila</taxon>
    </lineage>
</organism>
<evidence type="ECO:0000256" key="6">
    <source>
        <dbReference type="PROSITE-ProRule" id="PRU00782"/>
    </source>
</evidence>
<dbReference type="Gene3D" id="3.40.850.10">
    <property type="entry name" value="Kinesin motor domain"/>
    <property type="match status" value="1"/>
</dbReference>
<evidence type="ECO:0000259" key="7">
    <source>
        <dbReference type="PROSITE" id="PS51456"/>
    </source>
</evidence>
<keyword evidence="5 6" id="KW-0009">Actin-binding</keyword>
<evidence type="ECO:0000256" key="2">
    <source>
        <dbReference type="ARBA" id="ARBA00022840"/>
    </source>
</evidence>
<keyword evidence="9" id="KW-1185">Reference proteome</keyword>
<dbReference type="GO" id="GO:0000146">
    <property type="term" value="F:microfilament motor activity"/>
    <property type="evidence" value="ECO:0007669"/>
    <property type="project" value="TreeGrafter"/>
</dbReference>
<dbReference type="GO" id="GO:0016459">
    <property type="term" value="C:myosin complex"/>
    <property type="evidence" value="ECO:0007669"/>
    <property type="project" value="UniProtKB-KW"/>
</dbReference>
<dbReference type="SUPFAM" id="SSF52540">
    <property type="entry name" value="P-loop containing nucleoside triphosphate hydrolases"/>
    <property type="match status" value="1"/>
</dbReference>
<evidence type="ECO:0000256" key="1">
    <source>
        <dbReference type="ARBA" id="ARBA00022741"/>
    </source>
</evidence>
<evidence type="ECO:0000313" key="8">
    <source>
        <dbReference type="EMBL" id="KRG00495.1"/>
    </source>
</evidence>
<name>A0A0Q9WWN2_DROMO</name>
<feature type="domain" description="Myosin motor" evidence="7">
    <location>
        <begin position="7"/>
        <end position="125"/>
    </location>
</feature>
<dbReference type="Pfam" id="PF00063">
    <property type="entry name" value="Myosin_head"/>
    <property type="match status" value="1"/>
</dbReference>
<accession>A0A0Q9WWN2</accession>
<dbReference type="EMBL" id="CH933806">
    <property type="protein sequence ID" value="KRG00495.1"/>
    <property type="molecule type" value="Genomic_DNA"/>
</dbReference>
<dbReference type="OrthoDB" id="6108017at2759"/>
<dbReference type="GO" id="GO:0005524">
    <property type="term" value="F:ATP binding"/>
    <property type="evidence" value="ECO:0007669"/>
    <property type="project" value="UniProtKB-KW"/>
</dbReference>
<dbReference type="Proteomes" id="UP000009192">
    <property type="component" value="Unassembled WGS sequence"/>
</dbReference>
<evidence type="ECO:0000256" key="3">
    <source>
        <dbReference type="ARBA" id="ARBA00023123"/>
    </source>
</evidence>
<dbReference type="PANTHER" id="PTHR13140">
    <property type="entry name" value="MYOSIN"/>
    <property type="match status" value="1"/>
</dbReference>
<comment type="similarity">
    <text evidence="6">Belongs to the TRAFAC class myosin-kinesin ATPase superfamily. Myosin family.</text>
</comment>
<dbReference type="InterPro" id="IPR027417">
    <property type="entry name" value="P-loop_NTPase"/>
</dbReference>
<evidence type="ECO:0000313" key="9">
    <source>
        <dbReference type="Proteomes" id="UP000009192"/>
    </source>
</evidence>
<evidence type="ECO:0000256" key="5">
    <source>
        <dbReference type="ARBA" id="ARBA00023203"/>
    </source>
</evidence>
<keyword evidence="1" id="KW-0547">Nucleotide-binding</keyword>
<protein>
    <submittedName>
        <fullName evidence="8">Uncharacterized protein, isoform A</fullName>
    </submittedName>
</protein>
<dbReference type="PANTHER" id="PTHR13140:SF561">
    <property type="entry name" value="MIP31562P1"/>
    <property type="match status" value="1"/>
</dbReference>
<keyword evidence="3 6" id="KW-0518">Myosin</keyword>
<dbReference type="GO" id="GO:0007015">
    <property type="term" value="P:actin filament organization"/>
    <property type="evidence" value="ECO:0007669"/>
    <property type="project" value="TreeGrafter"/>
</dbReference>
<sequence length="125" mass="14054">MATTSNNSVADMTTISEIDEDGINYNLRLRYSNDIIYTYSGTILIAVNPYKCINIFNKDYVQQYHMAKMGSLDPHVFALAEAAYRSIVEEKINQAMLKLFVMTIVPGLENLCKSASMRNTLSKVA</sequence>
<keyword evidence="2" id="KW-0067">ATP-binding</keyword>
<dbReference type="InterPro" id="IPR001609">
    <property type="entry name" value="Myosin_head_motor_dom-like"/>
</dbReference>
<keyword evidence="4" id="KW-0505">Motor protein</keyword>
<reference evidence="8 9" key="1">
    <citation type="journal article" date="2007" name="Nature">
        <title>Evolution of genes and genomes on the Drosophila phylogeny.</title>
        <authorList>
            <consortium name="Drosophila 12 Genomes Consortium"/>
            <person name="Clark A.G."/>
            <person name="Eisen M.B."/>
            <person name="Smith D.R."/>
            <person name="Bergman C.M."/>
            <person name="Oliver B."/>
            <person name="Markow T.A."/>
            <person name="Kaufman T.C."/>
            <person name="Kellis M."/>
            <person name="Gelbart W."/>
            <person name="Iyer V.N."/>
            <person name="Pollard D.A."/>
            <person name="Sackton T.B."/>
            <person name="Larracuente A.M."/>
            <person name="Singh N.D."/>
            <person name="Abad J.P."/>
            <person name="Abt D.N."/>
            <person name="Adryan B."/>
            <person name="Aguade M."/>
            <person name="Akashi H."/>
            <person name="Anderson W.W."/>
            <person name="Aquadro C.F."/>
            <person name="Ardell D.H."/>
            <person name="Arguello R."/>
            <person name="Artieri C.G."/>
            <person name="Barbash D.A."/>
            <person name="Barker D."/>
            <person name="Barsanti P."/>
            <person name="Batterham P."/>
            <person name="Batzoglou S."/>
            <person name="Begun D."/>
            <person name="Bhutkar A."/>
            <person name="Blanco E."/>
            <person name="Bosak S.A."/>
            <person name="Bradley R.K."/>
            <person name="Brand A.D."/>
            <person name="Brent M.R."/>
            <person name="Brooks A.N."/>
            <person name="Brown R.H."/>
            <person name="Butlin R.K."/>
            <person name="Caggese C."/>
            <person name="Calvi B.R."/>
            <person name="Bernardo de Carvalho A."/>
            <person name="Caspi A."/>
            <person name="Castrezana S."/>
            <person name="Celniker S.E."/>
            <person name="Chang J.L."/>
            <person name="Chapple C."/>
            <person name="Chatterji S."/>
            <person name="Chinwalla A."/>
            <person name="Civetta A."/>
            <person name="Clifton S.W."/>
            <person name="Comeron J.M."/>
            <person name="Costello J.C."/>
            <person name="Coyne J.A."/>
            <person name="Daub J."/>
            <person name="David R.G."/>
            <person name="Delcher A.L."/>
            <person name="Delehaunty K."/>
            <person name="Do C.B."/>
            <person name="Ebling H."/>
            <person name="Edwards K."/>
            <person name="Eickbush T."/>
            <person name="Evans J.D."/>
            <person name="Filipski A."/>
            <person name="Findeiss S."/>
            <person name="Freyhult E."/>
            <person name="Fulton L."/>
            <person name="Fulton R."/>
            <person name="Garcia A.C."/>
            <person name="Gardiner A."/>
            <person name="Garfield D.A."/>
            <person name="Garvin B.E."/>
            <person name="Gibson G."/>
            <person name="Gilbert D."/>
            <person name="Gnerre S."/>
            <person name="Godfrey J."/>
            <person name="Good R."/>
            <person name="Gotea V."/>
            <person name="Gravely B."/>
            <person name="Greenberg A.J."/>
            <person name="Griffiths-Jones S."/>
            <person name="Gross S."/>
            <person name="Guigo R."/>
            <person name="Gustafson E.A."/>
            <person name="Haerty W."/>
            <person name="Hahn M.W."/>
            <person name="Halligan D.L."/>
            <person name="Halpern A.L."/>
            <person name="Halter G.M."/>
            <person name="Han M.V."/>
            <person name="Heger A."/>
            <person name="Hillier L."/>
            <person name="Hinrichs A.S."/>
            <person name="Holmes I."/>
            <person name="Hoskins R.A."/>
            <person name="Hubisz M.J."/>
            <person name="Hultmark D."/>
            <person name="Huntley M.A."/>
            <person name="Jaffe D.B."/>
            <person name="Jagadeeshan S."/>
            <person name="Jeck W.R."/>
            <person name="Johnson J."/>
            <person name="Jones C.D."/>
            <person name="Jordan W.C."/>
            <person name="Karpen G.H."/>
            <person name="Kataoka E."/>
            <person name="Keightley P.D."/>
            <person name="Kheradpour P."/>
            <person name="Kirkness E.F."/>
            <person name="Koerich L.B."/>
            <person name="Kristiansen K."/>
            <person name="Kudrna D."/>
            <person name="Kulathinal R.J."/>
            <person name="Kumar S."/>
            <person name="Kwok R."/>
            <person name="Lander E."/>
            <person name="Langley C.H."/>
            <person name="Lapoint R."/>
            <person name="Lazzaro B.P."/>
            <person name="Lee S.J."/>
            <person name="Levesque L."/>
            <person name="Li R."/>
            <person name="Lin C.F."/>
            <person name="Lin M.F."/>
            <person name="Lindblad-Toh K."/>
            <person name="Llopart A."/>
            <person name="Long M."/>
            <person name="Low L."/>
            <person name="Lozovsky E."/>
            <person name="Lu J."/>
            <person name="Luo M."/>
            <person name="Machado C.A."/>
            <person name="Makalowski W."/>
            <person name="Marzo M."/>
            <person name="Matsuda M."/>
            <person name="Matzkin L."/>
            <person name="McAllister B."/>
            <person name="McBride C.S."/>
            <person name="McKernan B."/>
            <person name="McKernan K."/>
            <person name="Mendez-Lago M."/>
            <person name="Minx P."/>
            <person name="Mollenhauer M.U."/>
            <person name="Montooth K."/>
            <person name="Mount S.M."/>
            <person name="Mu X."/>
            <person name="Myers E."/>
            <person name="Negre B."/>
            <person name="Newfeld S."/>
            <person name="Nielsen R."/>
            <person name="Noor M.A."/>
            <person name="O'Grady P."/>
            <person name="Pachter L."/>
            <person name="Papaceit M."/>
            <person name="Parisi M.J."/>
            <person name="Parisi M."/>
            <person name="Parts L."/>
            <person name="Pedersen J.S."/>
            <person name="Pesole G."/>
            <person name="Phillippy A.M."/>
            <person name="Ponting C.P."/>
            <person name="Pop M."/>
            <person name="Porcelli D."/>
            <person name="Powell J.R."/>
            <person name="Prohaska S."/>
            <person name="Pruitt K."/>
            <person name="Puig M."/>
            <person name="Quesneville H."/>
            <person name="Ram K.R."/>
            <person name="Rand D."/>
            <person name="Rasmussen M.D."/>
            <person name="Reed L.K."/>
            <person name="Reenan R."/>
            <person name="Reily A."/>
            <person name="Remington K.A."/>
            <person name="Rieger T.T."/>
            <person name="Ritchie M.G."/>
            <person name="Robin C."/>
            <person name="Rogers Y.H."/>
            <person name="Rohde C."/>
            <person name="Rozas J."/>
            <person name="Rubenfield M.J."/>
            <person name="Ruiz A."/>
            <person name="Russo S."/>
            <person name="Salzberg S.L."/>
            <person name="Sanchez-Gracia A."/>
            <person name="Saranga D.J."/>
            <person name="Sato H."/>
            <person name="Schaeffer S.W."/>
            <person name="Schatz M.C."/>
            <person name="Schlenke T."/>
            <person name="Schwartz R."/>
            <person name="Segarra C."/>
            <person name="Singh R.S."/>
            <person name="Sirot L."/>
            <person name="Sirota M."/>
            <person name="Sisneros N.B."/>
            <person name="Smith C.D."/>
            <person name="Smith T.F."/>
            <person name="Spieth J."/>
            <person name="Stage D.E."/>
            <person name="Stark A."/>
            <person name="Stephan W."/>
            <person name="Strausberg R.L."/>
            <person name="Strempel S."/>
            <person name="Sturgill D."/>
            <person name="Sutton G."/>
            <person name="Sutton G.G."/>
            <person name="Tao W."/>
            <person name="Teichmann S."/>
            <person name="Tobari Y.N."/>
            <person name="Tomimura Y."/>
            <person name="Tsolas J.M."/>
            <person name="Valente V.L."/>
            <person name="Venter E."/>
            <person name="Venter J.C."/>
            <person name="Vicario S."/>
            <person name="Vieira F.G."/>
            <person name="Vilella A.J."/>
            <person name="Villasante A."/>
            <person name="Walenz B."/>
            <person name="Wang J."/>
            <person name="Wasserman M."/>
            <person name="Watts T."/>
            <person name="Wilson D."/>
            <person name="Wilson R.K."/>
            <person name="Wing R.A."/>
            <person name="Wolfner M.F."/>
            <person name="Wong A."/>
            <person name="Wong G.K."/>
            <person name="Wu C.I."/>
            <person name="Wu G."/>
            <person name="Yamamoto D."/>
            <person name="Yang H.P."/>
            <person name="Yang S.P."/>
            <person name="Yorke J.A."/>
            <person name="Yoshida K."/>
            <person name="Zdobnov E."/>
            <person name="Zhang P."/>
            <person name="Zhang Y."/>
            <person name="Zimin A.V."/>
            <person name="Baldwin J."/>
            <person name="Abdouelleil A."/>
            <person name="Abdulkadir J."/>
            <person name="Abebe A."/>
            <person name="Abera B."/>
            <person name="Abreu J."/>
            <person name="Acer S.C."/>
            <person name="Aftuck L."/>
            <person name="Alexander A."/>
            <person name="An P."/>
            <person name="Anderson E."/>
            <person name="Anderson S."/>
            <person name="Arachi H."/>
            <person name="Azer M."/>
            <person name="Bachantsang P."/>
            <person name="Barry A."/>
            <person name="Bayul T."/>
            <person name="Berlin A."/>
            <person name="Bessette D."/>
            <person name="Bloom T."/>
            <person name="Blye J."/>
            <person name="Boguslavskiy L."/>
            <person name="Bonnet C."/>
            <person name="Boukhgalter B."/>
            <person name="Bourzgui I."/>
            <person name="Brown A."/>
            <person name="Cahill P."/>
            <person name="Channer S."/>
            <person name="Cheshatsang Y."/>
            <person name="Chuda L."/>
            <person name="Citroen M."/>
            <person name="Collymore A."/>
            <person name="Cooke P."/>
            <person name="Costello M."/>
            <person name="D'Aco K."/>
            <person name="Daza R."/>
            <person name="De Haan G."/>
            <person name="DeGray S."/>
            <person name="DeMaso C."/>
            <person name="Dhargay N."/>
            <person name="Dooley K."/>
            <person name="Dooley E."/>
            <person name="Doricent M."/>
            <person name="Dorje P."/>
            <person name="Dorjee K."/>
            <person name="Dupes A."/>
            <person name="Elong R."/>
            <person name="Falk J."/>
            <person name="Farina A."/>
            <person name="Faro S."/>
            <person name="Ferguson D."/>
            <person name="Fisher S."/>
            <person name="Foley C.D."/>
            <person name="Franke A."/>
            <person name="Friedrich D."/>
            <person name="Gadbois L."/>
            <person name="Gearin G."/>
            <person name="Gearin C.R."/>
            <person name="Giannoukos G."/>
            <person name="Goode T."/>
            <person name="Graham J."/>
            <person name="Grandbois E."/>
            <person name="Grewal S."/>
            <person name="Gyaltsen K."/>
            <person name="Hafez N."/>
            <person name="Hagos B."/>
            <person name="Hall J."/>
            <person name="Henson C."/>
            <person name="Hollinger A."/>
            <person name="Honan T."/>
            <person name="Huard M.D."/>
            <person name="Hughes L."/>
            <person name="Hurhula B."/>
            <person name="Husby M.E."/>
            <person name="Kamat A."/>
            <person name="Kanga B."/>
            <person name="Kashin S."/>
            <person name="Khazanovich D."/>
            <person name="Kisner P."/>
            <person name="Lance K."/>
            <person name="Lara M."/>
            <person name="Lee W."/>
            <person name="Lennon N."/>
            <person name="Letendre F."/>
            <person name="LeVine R."/>
            <person name="Lipovsky A."/>
            <person name="Liu X."/>
            <person name="Liu J."/>
            <person name="Liu S."/>
            <person name="Lokyitsang T."/>
            <person name="Lokyitsang Y."/>
            <person name="Lubonja R."/>
            <person name="Lui A."/>
            <person name="MacDonald P."/>
            <person name="Magnisalis V."/>
            <person name="Maru K."/>
            <person name="Matthews C."/>
            <person name="McCusker W."/>
            <person name="McDonough S."/>
            <person name="Mehta T."/>
            <person name="Meldrim J."/>
            <person name="Meneus L."/>
            <person name="Mihai O."/>
            <person name="Mihalev A."/>
            <person name="Mihova T."/>
            <person name="Mittelman R."/>
            <person name="Mlenga V."/>
            <person name="Montmayeur A."/>
            <person name="Mulrain L."/>
            <person name="Navidi A."/>
            <person name="Naylor J."/>
            <person name="Negash T."/>
            <person name="Nguyen T."/>
            <person name="Nguyen N."/>
            <person name="Nicol R."/>
            <person name="Norbu C."/>
            <person name="Norbu N."/>
            <person name="Novod N."/>
            <person name="O'Neill B."/>
            <person name="Osman S."/>
            <person name="Markiewicz E."/>
            <person name="Oyono O.L."/>
            <person name="Patti C."/>
            <person name="Phunkhang P."/>
            <person name="Pierre F."/>
            <person name="Priest M."/>
            <person name="Raghuraman S."/>
            <person name="Rege F."/>
            <person name="Reyes R."/>
            <person name="Rise C."/>
            <person name="Rogov P."/>
            <person name="Ross K."/>
            <person name="Ryan E."/>
            <person name="Settipalli S."/>
            <person name="Shea T."/>
            <person name="Sherpa N."/>
            <person name="Shi L."/>
            <person name="Shih D."/>
            <person name="Sparrow T."/>
            <person name="Spaulding J."/>
            <person name="Stalker J."/>
            <person name="Stange-Thomann N."/>
            <person name="Stavropoulos S."/>
            <person name="Stone C."/>
            <person name="Strader C."/>
            <person name="Tesfaye S."/>
            <person name="Thomson T."/>
            <person name="Thoulutsang Y."/>
            <person name="Thoulutsang D."/>
            <person name="Topham K."/>
            <person name="Topping I."/>
            <person name="Tsamla T."/>
            <person name="Vassiliev H."/>
            <person name="Vo A."/>
            <person name="Wangchuk T."/>
            <person name="Wangdi T."/>
            <person name="Weiand M."/>
            <person name="Wilkinson J."/>
            <person name="Wilson A."/>
            <person name="Yadav S."/>
            <person name="Young G."/>
            <person name="Yu Q."/>
            <person name="Zembek L."/>
            <person name="Zhong D."/>
            <person name="Zimmer A."/>
            <person name="Zwirko Z."/>
            <person name="Jaffe D.B."/>
            <person name="Alvarez P."/>
            <person name="Brockman W."/>
            <person name="Butler J."/>
            <person name="Chin C."/>
            <person name="Gnerre S."/>
            <person name="Grabherr M."/>
            <person name="Kleber M."/>
            <person name="Mauceli E."/>
            <person name="MacCallum I."/>
        </authorList>
    </citation>
    <scope>NUCLEOTIDE SEQUENCE [LARGE SCALE GENOMIC DNA]</scope>
    <source>
        <strain evidence="9">Tucson 15081-1352.22</strain>
    </source>
</reference>
<dbReference type="InterPro" id="IPR036961">
    <property type="entry name" value="Kinesin_motor_dom_sf"/>
</dbReference>
<comment type="caution">
    <text evidence="6">Lacks conserved residue(s) required for the propagation of feature annotation.</text>
</comment>
<gene>
    <name evidence="8" type="primary">Dmoj\GI25707</name>
    <name evidence="8" type="ORF">Dmoj_GI25707</name>
</gene>
<dbReference type="AlphaFoldDB" id="A0A0Q9WWN2"/>
<proteinExistence type="inferred from homology"/>
<dbReference type="SMR" id="A0A0Q9WWN2"/>
<dbReference type="PROSITE" id="PS51456">
    <property type="entry name" value="MYOSIN_MOTOR"/>
    <property type="match status" value="1"/>
</dbReference>
<dbReference type="GO" id="GO:0005737">
    <property type="term" value="C:cytoplasm"/>
    <property type="evidence" value="ECO:0007669"/>
    <property type="project" value="TreeGrafter"/>
</dbReference>
<evidence type="ECO:0000256" key="4">
    <source>
        <dbReference type="ARBA" id="ARBA00023175"/>
    </source>
</evidence>